<dbReference type="InterPro" id="IPR050267">
    <property type="entry name" value="Anti-sigma-factor_SerPK"/>
</dbReference>
<dbReference type="Gene3D" id="3.30.565.10">
    <property type="entry name" value="Histidine kinase-like ATPase, C-terminal domain"/>
    <property type="match status" value="1"/>
</dbReference>
<dbReference type="PANTHER" id="PTHR35526">
    <property type="entry name" value="ANTI-SIGMA-F FACTOR RSBW-RELATED"/>
    <property type="match status" value="1"/>
</dbReference>
<feature type="domain" description="Histidine kinase/HSP90-like ATPase" evidence="3">
    <location>
        <begin position="53"/>
        <end position="178"/>
    </location>
</feature>
<keyword evidence="4" id="KW-0067">ATP-binding</keyword>
<dbReference type="Proteomes" id="UP000327011">
    <property type="component" value="Unassembled WGS sequence"/>
</dbReference>
<dbReference type="Pfam" id="PF13581">
    <property type="entry name" value="HATPase_c_2"/>
    <property type="match status" value="1"/>
</dbReference>
<comment type="caution">
    <text evidence="4">The sequence shown here is derived from an EMBL/GenBank/DDBJ whole genome shotgun (WGS) entry which is preliminary data.</text>
</comment>
<keyword evidence="5" id="KW-1185">Reference proteome</keyword>
<feature type="region of interest" description="Disordered" evidence="2">
    <location>
        <begin position="187"/>
        <end position="210"/>
    </location>
</feature>
<evidence type="ECO:0000256" key="1">
    <source>
        <dbReference type="ARBA" id="ARBA00022527"/>
    </source>
</evidence>
<dbReference type="InterPro" id="IPR036890">
    <property type="entry name" value="HATPase_C_sf"/>
</dbReference>
<dbReference type="GO" id="GO:0004674">
    <property type="term" value="F:protein serine/threonine kinase activity"/>
    <property type="evidence" value="ECO:0007669"/>
    <property type="project" value="UniProtKB-KW"/>
</dbReference>
<gene>
    <name evidence="4" type="ORF">F5972_04255</name>
</gene>
<keyword evidence="4" id="KW-0547">Nucleotide-binding</keyword>
<evidence type="ECO:0000259" key="3">
    <source>
        <dbReference type="Pfam" id="PF13581"/>
    </source>
</evidence>
<proteinExistence type="predicted"/>
<protein>
    <submittedName>
        <fullName evidence="4">ATP-binding protein</fullName>
    </submittedName>
</protein>
<keyword evidence="1" id="KW-0723">Serine/threonine-protein kinase</keyword>
<evidence type="ECO:0000256" key="2">
    <source>
        <dbReference type="SAM" id="MobiDB-lite"/>
    </source>
</evidence>
<sequence>MTGTSVRLGPPAPHPLPAERSLLHRPAPEPGPIMQSPFSPASGRVSEELPLAACPAVISRARQFVRSILTRWQLSDMADDAELLTSEVVTNAVQAIQAATASGHRSHSVVMRARLAREHLYVEVWDGVGTRRPTPAGALPGEEDDIAECGRGLVLVELLSHAWGVVPGRRDGKVVWFSIALPPARRPVPEHPLPTTTPAVAAAGRRDRQV</sequence>
<accession>A0A5J5K6V5</accession>
<dbReference type="GO" id="GO:0005524">
    <property type="term" value="F:ATP binding"/>
    <property type="evidence" value="ECO:0007669"/>
    <property type="project" value="UniProtKB-KW"/>
</dbReference>
<feature type="region of interest" description="Disordered" evidence="2">
    <location>
        <begin position="1"/>
        <end position="41"/>
    </location>
</feature>
<reference evidence="4 5" key="1">
    <citation type="submission" date="2019-09" db="EMBL/GenBank/DDBJ databases">
        <title>Screening of Novel Bioactive Compounds from Soil-Associated.</title>
        <authorList>
            <person name="Gong X."/>
        </authorList>
    </citation>
    <scope>NUCLEOTIDE SEQUENCE [LARGE SCALE GENOMIC DNA]</scope>
    <source>
        <strain evidence="4 5">Gxj-6</strain>
    </source>
</reference>
<keyword evidence="1" id="KW-0418">Kinase</keyword>
<dbReference type="RefSeq" id="WP_150931350.1">
    <property type="nucleotide sequence ID" value="NZ_VYTZ01000002.1"/>
</dbReference>
<dbReference type="AlphaFoldDB" id="A0A5J5K6V5"/>
<dbReference type="InterPro" id="IPR003594">
    <property type="entry name" value="HATPase_dom"/>
</dbReference>
<feature type="compositionally biased region" description="Low complexity" evidence="2">
    <location>
        <begin position="193"/>
        <end position="203"/>
    </location>
</feature>
<dbReference type="EMBL" id="VYTZ01000002">
    <property type="protein sequence ID" value="KAA9380391.1"/>
    <property type="molecule type" value="Genomic_DNA"/>
</dbReference>
<dbReference type="PANTHER" id="PTHR35526:SF3">
    <property type="entry name" value="ANTI-SIGMA-F FACTOR RSBW"/>
    <property type="match status" value="1"/>
</dbReference>
<keyword evidence="1" id="KW-0808">Transferase</keyword>
<organism evidence="4 5">
    <name type="scientific">Microbispora cellulosiformans</name>
    <dbReference type="NCBI Taxonomy" id="2614688"/>
    <lineage>
        <taxon>Bacteria</taxon>
        <taxon>Bacillati</taxon>
        <taxon>Actinomycetota</taxon>
        <taxon>Actinomycetes</taxon>
        <taxon>Streptosporangiales</taxon>
        <taxon>Streptosporangiaceae</taxon>
        <taxon>Microbispora</taxon>
    </lineage>
</organism>
<name>A0A5J5K6V5_9ACTN</name>
<evidence type="ECO:0000313" key="5">
    <source>
        <dbReference type="Proteomes" id="UP000327011"/>
    </source>
</evidence>
<evidence type="ECO:0000313" key="4">
    <source>
        <dbReference type="EMBL" id="KAA9380391.1"/>
    </source>
</evidence>
<dbReference type="CDD" id="cd16936">
    <property type="entry name" value="HATPase_RsbW-like"/>
    <property type="match status" value="1"/>
</dbReference>